<sequence>MSEVKGGLAARRGDGKNGEAWPESTLGEPTDVTTGLPVADGGANVGEEQAERRTRQERAVLPMAADVARAMAAEHGVCIRPVALRRIDTETCRTEVVPVACGSTREDVCGPCAVKARTLRMAQCREGWHLDEEPDLSPREPTDEEKKIVGARADLVVAYRAARDRGDDETAEELAEQVDDLDEQLRALGVRGRLAPLDPPERAPRKRSTRRRQDAPNLPRRPVEDRTVGQTFGAGRYRPSTFVTWTLGSYGRVREDGTPVDPASYDYRRAARDAVHFAALLDRLWQNTRRCVGWEVQYFGTVEPQRRGAPHFHAAVRGSISRADLRAITEATYHQVWWPAHDQAVYTADNPPRWDAVRRVFTDPDTGTALPSWDDACDAVTEPAHVVRFGEQVHVKGILGGTEDAGRHIGYLTKYLTKSVSHAAGLSAAAKGEEQDEQARRVSDRQRAHARRLHAELAQTPCSPRCAVWLLYGVTPKGAGARTTPGVCRGKAHRAETLGLGGRRVLVSRKWSGKTLDDHRADRTAFVRQLLADVGITPTTRTTTGDPAVRWEPTRPNDPDVPGRPVLLLAAIAERQRWRAEYTAAQLAASGDLPCSATDGAAA</sequence>
<feature type="region of interest" description="Disordered" evidence="1">
    <location>
        <begin position="1"/>
        <end position="55"/>
    </location>
</feature>
<proteinExistence type="predicted"/>
<protein>
    <recommendedName>
        <fullName evidence="4">Replication initiator protein</fullName>
    </recommendedName>
</protein>
<gene>
    <name evidence="2" type="ORF">GCM10023200_34970</name>
</gene>
<dbReference type="Proteomes" id="UP001500928">
    <property type="component" value="Unassembled WGS sequence"/>
</dbReference>
<dbReference type="Pfam" id="PF20199">
    <property type="entry name" value="RepSA"/>
    <property type="match status" value="1"/>
</dbReference>
<evidence type="ECO:0000313" key="3">
    <source>
        <dbReference type="Proteomes" id="UP001500928"/>
    </source>
</evidence>
<organism evidence="2 3">
    <name type="scientific">Actinomycetospora chlora</name>
    <dbReference type="NCBI Taxonomy" id="663608"/>
    <lineage>
        <taxon>Bacteria</taxon>
        <taxon>Bacillati</taxon>
        <taxon>Actinomycetota</taxon>
        <taxon>Actinomycetes</taxon>
        <taxon>Pseudonocardiales</taxon>
        <taxon>Pseudonocardiaceae</taxon>
        <taxon>Actinomycetospora</taxon>
    </lineage>
</organism>
<evidence type="ECO:0008006" key="4">
    <source>
        <dbReference type="Google" id="ProtNLM"/>
    </source>
</evidence>
<evidence type="ECO:0000256" key="1">
    <source>
        <dbReference type="SAM" id="MobiDB-lite"/>
    </source>
</evidence>
<name>A0ABP9BJN7_9PSEU</name>
<dbReference type="InterPro" id="IPR046828">
    <property type="entry name" value="RepSA"/>
</dbReference>
<evidence type="ECO:0000313" key="2">
    <source>
        <dbReference type="EMBL" id="GAA4795902.1"/>
    </source>
</evidence>
<keyword evidence="3" id="KW-1185">Reference proteome</keyword>
<accession>A0ABP9BJN7</accession>
<comment type="caution">
    <text evidence="2">The sequence shown here is derived from an EMBL/GenBank/DDBJ whole genome shotgun (WGS) entry which is preliminary data.</text>
</comment>
<feature type="region of interest" description="Disordered" evidence="1">
    <location>
        <begin position="190"/>
        <end position="232"/>
    </location>
</feature>
<reference evidence="3" key="1">
    <citation type="journal article" date="2019" name="Int. J. Syst. Evol. Microbiol.">
        <title>The Global Catalogue of Microorganisms (GCM) 10K type strain sequencing project: providing services to taxonomists for standard genome sequencing and annotation.</title>
        <authorList>
            <consortium name="The Broad Institute Genomics Platform"/>
            <consortium name="The Broad Institute Genome Sequencing Center for Infectious Disease"/>
            <person name="Wu L."/>
            <person name="Ma J."/>
        </authorList>
    </citation>
    <scope>NUCLEOTIDE SEQUENCE [LARGE SCALE GENOMIC DNA]</scope>
    <source>
        <strain evidence="3">JCM 17979</strain>
    </source>
</reference>
<dbReference type="EMBL" id="BAABHO010000028">
    <property type="protein sequence ID" value="GAA4795902.1"/>
    <property type="molecule type" value="Genomic_DNA"/>
</dbReference>